<proteinExistence type="predicted"/>
<evidence type="ECO:0000313" key="1">
    <source>
        <dbReference type="EMBL" id="QIB26992.1"/>
    </source>
</evidence>
<dbReference type="Proteomes" id="UP000464452">
    <property type="component" value="Chromosome"/>
</dbReference>
<dbReference type="AlphaFoldDB" id="A0A6P1YDI8"/>
<dbReference type="EMBL" id="CP048617">
    <property type="protein sequence ID" value="QIB26992.1"/>
    <property type="molecule type" value="Genomic_DNA"/>
</dbReference>
<dbReference type="RefSeq" id="WP_163234927.1">
    <property type="nucleotide sequence ID" value="NZ_CP048617.1"/>
</dbReference>
<sequence length="52" mass="6242">MEIRKIVYINTIELVDKVKYFMKMTIMQTNLEKTKFFQAFAFIFINISLSTV</sequence>
<gene>
    <name evidence="1" type="ORF">G3A45_06615</name>
</gene>
<name>A0A6P1YDI8_9FIRM</name>
<evidence type="ECO:0000313" key="2">
    <source>
        <dbReference type="Proteomes" id="UP000464452"/>
    </source>
</evidence>
<protein>
    <submittedName>
        <fullName evidence="1">Uncharacterized protein</fullName>
    </submittedName>
</protein>
<accession>A0A6P1YDI8</accession>
<organism evidence="1 2">
    <name type="scientific">Caloranaerobacter azorensis</name>
    <dbReference type="NCBI Taxonomy" id="116090"/>
    <lineage>
        <taxon>Bacteria</taxon>
        <taxon>Bacillati</taxon>
        <taxon>Bacillota</taxon>
        <taxon>Tissierellia</taxon>
        <taxon>Tissierellales</taxon>
        <taxon>Thermohalobacteraceae</taxon>
        <taxon>Caloranaerobacter</taxon>
    </lineage>
</organism>
<reference evidence="1 2" key="1">
    <citation type="submission" date="2020-02" db="EMBL/GenBank/DDBJ databases">
        <title>Thermophilic hydrogen producing bacteria, Caloranaerobacter azorensis.</title>
        <authorList>
            <person name="Baek K."/>
        </authorList>
    </citation>
    <scope>NUCLEOTIDE SEQUENCE [LARGE SCALE GENOMIC DNA]</scope>
    <source>
        <strain evidence="1 2">T3-1</strain>
    </source>
</reference>
<dbReference type="KEGG" id="cazo:G3A45_06615"/>